<evidence type="ECO:0000313" key="2">
    <source>
        <dbReference type="EMBL" id="CAK5275569.1"/>
    </source>
</evidence>
<dbReference type="PANTHER" id="PTHR36681:SF3">
    <property type="entry name" value="NUCLEAR GTPASE, GERMINAL CENTER-ASSOCIATED, TANDEM DUPLICATE 3"/>
    <property type="match status" value="1"/>
</dbReference>
<organism evidence="2 3">
    <name type="scientific">Mycena citricolor</name>
    <dbReference type="NCBI Taxonomy" id="2018698"/>
    <lineage>
        <taxon>Eukaryota</taxon>
        <taxon>Fungi</taxon>
        <taxon>Dikarya</taxon>
        <taxon>Basidiomycota</taxon>
        <taxon>Agaricomycotina</taxon>
        <taxon>Agaricomycetes</taxon>
        <taxon>Agaricomycetidae</taxon>
        <taxon>Agaricales</taxon>
        <taxon>Marasmiineae</taxon>
        <taxon>Mycenaceae</taxon>
        <taxon>Mycena</taxon>
    </lineage>
</organism>
<feature type="region of interest" description="Disordered" evidence="1">
    <location>
        <begin position="573"/>
        <end position="706"/>
    </location>
</feature>
<feature type="compositionally biased region" description="Basic and acidic residues" evidence="1">
    <location>
        <begin position="51"/>
        <end position="65"/>
    </location>
</feature>
<feature type="region of interest" description="Disordered" evidence="1">
    <location>
        <begin position="343"/>
        <end position="362"/>
    </location>
</feature>
<dbReference type="Proteomes" id="UP001295794">
    <property type="component" value="Unassembled WGS sequence"/>
</dbReference>
<sequence>MNQSKENMGNAPSSKPIKVEPAEARIALSATKSNFKAKDEPSDSHILLHSVKREPTSPVKIKTDLNQDSEMPEAPSLEAETQHDDATHPKPVITPPGGSRSAPITNTDYTVYKTGEFEYDPEVVLKQGIKMVNALDAKLEAMELGSRRKDVWRKNVESLRSQGVPTTLIAICTGAGKSSILNAILDNNIVPTSGMRGDSKPPPECLALMVLPACTAVVTEIAYHKKKTIDADVSFLAELSLISSWTIWSMRWNTEKNNDLASDAGIAWSKVQAFQPVSIPVSHCWGGPRCLSHFNIERLIKMTPDEIIAKDPKIQRVLGATKTISAPNSKEFSIEIAKYVDSKDQRRGKDKDKKDKKKDPNAPAFWPLIKQVNVRCSAAALSTGAVLVDLPGTGDANAARSRPTAPITGKKTEASTRLYCESLHEEEQLHLDTLSHPPCRGLEDSQGSSRGCIPNPVMSAFELSILSSIQTNVSCPVDGGYDDHTITFIATKCDDISCSEIINNLQLDGDPELEEIEERLERAAGGSSKWKKAKTAAEKECKTVDKEVKRLRAIKSEWQARLEAFKDGVHFEPKLTATKTPATKKENSNKRKNRRSGKKGSPKRRKGSDDDESDFSDDIESDDDSSLDSDSEKEDSDKDSDAGSGSDDGSDTDSDKDGSDSDHEDENENEITEEFLREMIKEANDTITSTRQKLSEARSAKKEASEQLDAAKKVAKDAQKEKNAFCARKRSEFSCDVLKEDFRTGLKELDDAAAEERNPDTFDPTQNLRDYGAVDLPVFTCSSRDYVRITRQVKGDGEPACFTNKEDTGIPAVQAWCHTLTRSGRDRAAKSYITQLSQFARDIQHYVEGITTVTASDRDSLREQWESVQQPDDQAMYDDDPFSALLGGGSLYRMHARPKVDHHGKAVGVAPRLQAEFSQVIEATVTQLHEHFKTGLEEKCRLGAINAAEKAVITSDEFAASMHWASYRATLRRHGEYRRDLNAELLNPFTRNIAQTWQQVFEADVFETLLTSINARINALVNEVEISAAAGLKERARIQGDSCIQSARVALDQTVSSSSYPGRAQRWIRPCNGGTGTGSVKRQKASFHTFVAENKHEIFEDGADVIMDRLAAAAEAVGTALQDAMINLAEKVENDLAVLWEHVHVDPKQITARAQIVIEITSVLHQLSLFSAAEAAHHGDFSKA</sequence>
<gene>
    <name evidence="2" type="ORF">MYCIT1_LOCUS23416</name>
</gene>
<proteinExistence type="predicted"/>
<dbReference type="AlphaFoldDB" id="A0AAD2HIE6"/>
<feature type="compositionally biased region" description="Polar residues" evidence="1">
    <location>
        <begin position="1"/>
        <end position="13"/>
    </location>
</feature>
<feature type="region of interest" description="Disordered" evidence="1">
    <location>
        <begin position="1"/>
        <end position="105"/>
    </location>
</feature>
<evidence type="ECO:0000256" key="1">
    <source>
        <dbReference type="SAM" id="MobiDB-lite"/>
    </source>
</evidence>
<feature type="compositionally biased region" description="Basic and acidic residues" evidence="1">
    <location>
        <begin position="343"/>
        <end position="360"/>
    </location>
</feature>
<reference evidence="2" key="1">
    <citation type="submission" date="2023-11" db="EMBL/GenBank/DDBJ databases">
        <authorList>
            <person name="De Vega J J."/>
            <person name="De Vega J J."/>
        </authorList>
    </citation>
    <scope>NUCLEOTIDE SEQUENCE</scope>
</reference>
<evidence type="ECO:0000313" key="3">
    <source>
        <dbReference type="Proteomes" id="UP001295794"/>
    </source>
</evidence>
<feature type="compositionally biased region" description="Acidic residues" evidence="1">
    <location>
        <begin position="662"/>
        <end position="673"/>
    </location>
</feature>
<keyword evidence="3" id="KW-1185">Reference proteome</keyword>
<accession>A0AAD2HIE6</accession>
<dbReference type="PANTHER" id="PTHR36681">
    <property type="entry name" value="NUCLEAR GTPASE, GERMINAL CENTER-ASSOCIATED, TANDEM DUPLICATE 3"/>
    <property type="match status" value="1"/>
</dbReference>
<feature type="compositionally biased region" description="Acidic residues" evidence="1">
    <location>
        <begin position="609"/>
        <end position="634"/>
    </location>
</feature>
<name>A0AAD2HIE6_9AGAR</name>
<protein>
    <recommendedName>
        <fullName evidence="4">Nuclear GTPase SLIP-GC</fullName>
    </recommendedName>
</protein>
<feature type="compositionally biased region" description="Basic and acidic residues" evidence="1">
    <location>
        <begin position="693"/>
        <end position="706"/>
    </location>
</feature>
<feature type="compositionally biased region" description="Basic and acidic residues" evidence="1">
    <location>
        <begin position="674"/>
        <end position="684"/>
    </location>
</feature>
<feature type="compositionally biased region" description="Basic residues" evidence="1">
    <location>
        <begin position="590"/>
        <end position="606"/>
    </location>
</feature>
<comment type="caution">
    <text evidence="2">The sequence shown here is derived from an EMBL/GenBank/DDBJ whole genome shotgun (WGS) entry which is preliminary data.</text>
</comment>
<evidence type="ECO:0008006" key="4">
    <source>
        <dbReference type="Google" id="ProtNLM"/>
    </source>
</evidence>
<dbReference type="EMBL" id="CAVNYO010000405">
    <property type="protein sequence ID" value="CAK5275569.1"/>
    <property type="molecule type" value="Genomic_DNA"/>
</dbReference>